<accession>A0ABQ9Z098</accession>
<gene>
    <name evidence="1" type="ORF">OUZ56_011468</name>
</gene>
<evidence type="ECO:0000313" key="1">
    <source>
        <dbReference type="EMBL" id="KAK4006314.1"/>
    </source>
</evidence>
<keyword evidence="2" id="KW-1185">Reference proteome</keyword>
<proteinExistence type="predicted"/>
<reference evidence="1 2" key="1">
    <citation type="journal article" date="2023" name="Nucleic Acids Res.">
        <title>The hologenome of Daphnia magna reveals possible DNA methylation and microbiome-mediated evolution of the host genome.</title>
        <authorList>
            <person name="Chaturvedi A."/>
            <person name="Li X."/>
            <person name="Dhandapani V."/>
            <person name="Marshall H."/>
            <person name="Kissane S."/>
            <person name="Cuenca-Cambronero M."/>
            <person name="Asole G."/>
            <person name="Calvet F."/>
            <person name="Ruiz-Romero M."/>
            <person name="Marangio P."/>
            <person name="Guigo R."/>
            <person name="Rago D."/>
            <person name="Mirbahai L."/>
            <person name="Eastwood N."/>
            <person name="Colbourne J.K."/>
            <person name="Zhou J."/>
            <person name="Mallon E."/>
            <person name="Orsini L."/>
        </authorList>
    </citation>
    <scope>NUCLEOTIDE SEQUENCE [LARGE SCALE GENOMIC DNA]</scope>
    <source>
        <strain evidence="1">LRV0_1</strain>
    </source>
</reference>
<name>A0ABQ9Z098_9CRUS</name>
<sequence>MYLESGTVYHGIPVETAGAKETFFNGSNKVFIRHSIQIQLHWVLKTDTLIRYQRIRFHFVNEIAYATFLLNTNSIRERTIIGLK</sequence>
<protein>
    <submittedName>
        <fullName evidence="1">Uncharacterized protein</fullName>
    </submittedName>
</protein>
<dbReference type="Proteomes" id="UP001234178">
    <property type="component" value="Unassembled WGS sequence"/>
</dbReference>
<comment type="caution">
    <text evidence="1">The sequence shown here is derived from an EMBL/GenBank/DDBJ whole genome shotgun (WGS) entry which is preliminary data.</text>
</comment>
<dbReference type="EMBL" id="JAOYFB010000002">
    <property type="protein sequence ID" value="KAK4006314.1"/>
    <property type="molecule type" value="Genomic_DNA"/>
</dbReference>
<evidence type="ECO:0000313" key="2">
    <source>
        <dbReference type="Proteomes" id="UP001234178"/>
    </source>
</evidence>
<organism evidence="1 2">
    <name type="scientific">Daphnia magna</name>
    <dbReference type="NCBI Taxonomy" id="35525"/>
    <lineage>
        <taxon>Eukaryota</taxon>
        <taxon>Metazoa</taxon>
        <taxon>Ecdysozoa</taxon>
        <taxon>Arthropoda</taxon>
        <taxon>Crustacea</taxon>
        <taxon>Branchiopoda</taxon>
        <taxon>Diplostraca</taxon>
        <taxon>Cladocera</taxon>
        <taxon>Anomopoda</taxon>
        <taxon>Daphniidae</taxon>
        <taxon>Daphnia</taxon>
    </lineage>
</organism>